<dbReference type="Proteomes" id="UP000548867">
    <property type="component" value="Unassembled WGS sequence"/>
</dbReference>
<dbReference type="FunFam" id="3.90.400.10:FF:000002">
    <property type="entry name" value="Sucrose isomerase"/>
    <property type="match status" value="1"/>
</dbReference>
<dbReference type="CDD" id="cd11330">
    <property type="entry name" value="AmyAc_OligoGlu"/>
    <property type="match status" value="1"/>
</dbReference>
<gene>
    <name evidence="5" type="ORF">GGR38_001877</name>
</gene>
<dbReference type="InterPro" id="IPR017853">
    <property type="entry name" value="GH"/>
</dbReference>
<protein>
    <submittedName>
        <fullName evidence="5">Alpha-glucosidase</fullName>
        <ecNumber evidence="5">3.2.1.20</ecNumber>
    </submittedName>
</protein>
<evidence type="ECO:0000259" key="4">
    <source>
        <dbReference type="SMART" id="SM00642"/>
    </source>
</evidence>
<dbReference type="GO" id="GO:0004556">
    <property type="term" value="F:alpha-amylase activity"/>
    <property type="evidence" value="ECO:0007669"/>
    <property type="project" value="TreeGrafter"/>
</dbReference>
<dbReference type="InterPro" id="IPR045857">
    <property type="entry name" value="O16G_dom_2"/>
</dbReference>
<accession>A0A7W6G652</accession>
<dbReference type="SMART" id="SM00642">
    <property type="entry name" value="Aamy"/>
    <property type="match status" value="1"/>
</dbReference>
<dbReference type="PANTHER" id="PTHR10357:SF179">
    <property type="entry name" value="NEUTRAL AND BASIC AMINO ACID TRANSPORT PROTEIN RBAT"/>
    <property type="match status" value="1"/>
</dbReference>
<dbReference type="SUPFAM" id="SSF51445">
    <property type="entry name" value="(Trans)glycosidases"/>
    <property type="match status" value="1"/>
</dbReference>
<dbReference type="EC" id="3.2.1.20" evidence="5"/>
<comment type="caution">
    <text evidence="5">The sequence shown here is derived from an EMBL/GenBank/DDBJ whole genome shotgun (WGS) entry which is preliminary data.</text>
</comment>
<dbReference type="PANTHER" id="PTHR10357">
    <property type="entry name" value="ALPHA-AMYLASE FAMILY MEMBER"/>
    <property type="match status" value="1"/>
</dbReference>
<keyword evidence="6" id="KW-1185">Reference proteome</keyword>
<dbReference type="GO" id="GO:0004558">
    <property type="term" value="F:alpha-1,4-glucosidase activity"/>
    <property type="evidence" value="ECO:0007669"/>
    <property type="project" value="UniProtKB-EC"/>
</dbReference>
<dbReference type="GO" id="GO:0009313">
    <property type="term" value="P:oligosaccharide catabolic process"/>
    <property type="evidence" value="ECO:0007669"/>
    <property type="project" value="TreeGrafter"/>
</dbReference>
<sequence length="534" mass="58801">MTLSQGPWWRGATIYQIYPRSFADSNGDGIGDLPGITAHLDHVASLGVDAIWISPFFTSPMADFGYDVADYRDVDPIFGTLVDFDALVARAHGLGLKVMIDMVFAHTSDAHAWFAQSRTDKATPYADWYVWRDANPDGTPPNNWQSVFGGPAWTWDARRQQYYMHQFLKEQPQLNGHNPAVQEACLDVLRFWLDRGVDGFRLDALNHAMFDPGFADNPIAPANGKPRTRPYDFQAKVNSMNHPDVVGFVERIAAVCQAAGATFTVAEIGGDDADPLMKAYTAGEARLSSAYSFDFLYADRLTADLVARTQALWDGAPDADGRAQGWPSWAFENHDAPRHVSRWVGGEHRDAYARMTMALLMALRGNAFLYQGQELGLTQDDIPFHLLQDPEAIANWPLTLSRDGVRTPMPWQVQDEQGGFTKGSPWLPLSPENIARAVDRQEADPQSQLAITRQIIALRRAHRALAVGAMEDLRVDGDLLTFTRREGGEAIACAFNLGGETIAQAAPDGQTLLALNGADSGQLPPYAAHFILSA</sequence>
<dbReference type="Gene3D" id="3.20.20.80">
    <property type="entry name" value="Glycosidases"/>
    <property type="match status" value="2"/>
</dbReference>
<keyword evidence="2 5" id="KW-0378">Hydrolase</keyword>
<organism evidence="5 6">
    <name type="scientific">Novosphingobium sediminicola</name>
    <dbReference type="NCBI Taxonomy" id="563162"/>
    <lineage>
        <taxon>Bacteria</taxon>
        <taxon>Pseudomonadati</taxon>
        <taxon>Pseudomonadota</taxon>
        <taxon>Alphaproteobacteria</taxon>
        <taxon>Sphingomonadales</taxon>
        <taxon>Sphingomonadaceae</taxon>
        <taxon>Novosphingobium</taxon>
    </lineage>
</organism>
<reference evidence="5 6" key="1">
    <citation type="submission" date="2020-08" db="EMBL/GenBank/DDBJ databases">
        <title>Genomic Encyclopedia of Type Strains, Phase IV (KMG-IV): sequencing the most valuable type-strain genomes for metagenomic binning, comparative biology and taxonomic classification.</title>
        <authorList>
            <person name="Goeker M."/>
        </authorList>
    </citation>
    <scope>NUCLEOTIDE SEQUENCE [LARGE SCALE GENOMIC DNA]</scope>
    <source>
        <strain evidence="5 6">DSM 27057</strain>
    </source>
</reference>
<dbReference type="Gene3D" id="3.90.400.10">
    <property type="entry name" value="Oligo-1,6-glucosidase, Domain 2"/>
    <property type="match status" value="1"/>
</dbReference>
<dbReference type="RefSeq" id="WP_183624808.1">
    <property type="nucleotide sequence ID" value="NZ_JACIDX010000006.1"/>
</dbReference>
<evidence type="ECO:0000313" key="6">
    <source>
        <dbReference type="Proteomes" id="UP000548867"/>
    </source>
</evidence>
<feature type="domain" description="Glycosyl hydrolase family 13 catalytic" evidence="4">
    <location>
        <begin position="16"/>
        <end position="406"/>
    </location>
</feature>
<evidence type="ECO:0000256" key="2">
    <source>
        <dbReference type="ARBA" id="ARBA00022801"/>
    </source>
</evidence>
<comment type="similarity">
    <text evidence="1">Belongs to the glycosyl hydrolase 13 family.</text>
</comment>
<name>A0A7W6G652_9SPHN</name>
<dbReference type="Gene3D" id="2.60.40.1180">
    <property type="entry name" value="Golgi alpha-mannosidase II"/>
    <property type="match status" value="1"/>
</dbReference>
<proteinExistence type="inferred from homology"/>
<dbReference type="EMBL" id="JACIDX010000006">
    <property type="protein sequence ID" value="MBB3954928.1"/>
    <property type="molecule type" value="Genomic_DNA"/>
</dbReference>
<dbReference type="InterPro" id="IPR006047">
    <property type="entry name" value="GH13_cat_dom"/>
</dbReference>
<evidence type="ECO:0000256" key="1">
    <source>
        <dbReference type="ARBA" id="ARBA00008061"/>
    </source>
</evidence>
<dbReference type="InterPro" id="IPR013780">
    <property type="entry name" value="Glyco_hydro_b"/>
</dbReference>
<evidence type="ECO:0000313" key="5">
    <source>
        <dbReference type="EMBL" id="MBB3954928.1"/>
    </source>
</evidence>
<dbReference type="Pfam" id="PF00128">
    <property type="entry name" value="Alpha-amylase"/>
    <property type="match status" value="1"/>
</dbReference>
<keyword evidence="3 5" id="KW-0326">Glycosidase</keyword>
<evidence type="ECO:0000256" key="3">
    <source>
        <dbReference type="ARBA" id="ARBA00023295"/>
    </source>
</evidence>
<dbReference type="AlphaFoldDB" id="A0A7W6G652"/>